<keyword evidence="6" id="KW-1185">Reference proteome</keyword>
<accession>A0ABR8XI95</accession>
<keyword evidence="3" id="KW-0175">Coiled coil</keyword>
<sequence length="246" mass="27595">MMNSDNNNSKQPKQKSLLLSRKYIALLIVCIITGFIIGFSYNLSKDKRTLSSASPQFEQENQYREDLIAKKERNKELAEELAQLEDKIRAYEKQFSSNEAQYEQNRQDAEQLRLLLGLSAGVGPGIKITLRDGDYNPNTTNPNEYIVHESHIFKLLNELKIAGAEGISINGQRLKPNSYIICNGPVITIDGQQYPAPFVVEAVGNQEVLVSSLELSGGVFDQLINEQIVVTVEKSDLIEMKTISDE</sequence>
<reference evidence="5 6" key="1">
    <citation type="submission" date="2020-08" db="EMBL/GenBank/DDBJ databases">
        <title>A Genomic Blueprint of the Chicken Gut Microbiome.</title>
        <authorList>
            <person name="Gilroy R."/>
            <person name="Ravi A."/>
            <person name="Getino M."/>
            <person name="Pursley I."/>
            <person name="Horton D.L."/>
            <person name="Alikhan N.-F."/>
            <person name="Baker D."/>
            <person name="Gharbi K."/>
            <person name="Hall N."/>
            <person name="Watson M."/>
            <person name="Adriaenssens E.M."/>
            <person name="Foster-Nyarko E."/>
            <person name="Jarju S."/>
            <person name="Secka A."/>
            <person name="Antonio M."/>
            <person name="Oren A."/>
            <person name="Chaudhuri R."/>
            <person name="La Ragione R.M."/>
            <person name="Hildebrand F."/>
            <person name="Pallen M.J."/>
        </authorList>
    </citation>
    <scope>NUCLEOTIDE SEQUENCE [LARGE SCALE GENOMIC DNA]</scope>
    <source>
        <strain evidence="5 6">Sa1YVA6</strain>
    </source>
</reference>
<feature type="coiled-coil region" evidence="3">
    <location>
        <begin position="60"/>
        <end position="101"/>
    </location>
</feature>
<evidence type="ECO:0000313" key="6">
    <source>
        <dbReference type="Proteomes" id="UP000600565"/>
    </source>
</evidence>
<evidence type="ECO:0000256" key="1">
    <source>
        <dbReference type="ARBA" id="ARBA00009108"/>
    </source>
</evidence>
<dbReference type="PANTHER" id="PTHR37313">
    <property type="entry name" value="UPF0749 PROTEIN RV1825"/>
    <property type="match status" value="1"/>
</dbReference>
<gene>
    <name evidence="5" type="ORF">H9632_01150</name>
</gene>
<evidence type="ECO:0000313" key="5">
    <source>
        <dbReference type="EMBL" id="MBD8031655.1"/>
    </source>
</evidence>
<feature type="transmembrane region" description="Helical" evidence="4">
    <location>
        <begin position="23"/>
        <end position="43"/>
    </location>
</feature>
<keyword evidence="4" id="KW-0812">Transmembrane</keyword>
<dbReference type="Gene3D" id="3.30.70.1880">
    <property type="entry name" value="Protein of unknown function DUF881"/>
    <property type="match status" value="1"/>
</dbReference>
<dbReference type="InterPro" id="IPR010273">
    <property type="entry name" value="DUF881"/>
</dbReference>
<dbReference type="PROSITE" id="PS50889">
    <property type="entry name" value="S4"/>
    <property type="match status" value="1"/>
</dbReference>
<proteinExistence type="inferred from homology"/>
<keyword evidence="2" id="KW-0694">RNA-binding</keyword>
<organism evidence="5 6">
    <name type="scientific">Solibacillus merdavium</name>
    <dbReference type="NCBI Taxonomy" id="2762218"/>
    <lineage>
        <taxon>Bacteria</taxon>
        <taxon>Bacillati</taxon>
        <taxon>Bacillota</taxon>
        <taxon>Bacilli</taxon>
        <taxon>Bacillales</taxon>
        <taxon>Caryophanaceae</taxon>
        <taxon>Solibacillus</taxon>
    </lineage>
</organism>
<dbReference type="Pfam" id="PF05949">
    <property type="entry name" value="DUF881"/>
    <property type="match status" value="1"/>
</dbReference>
<comment type="caution">
    <text evidence="5">The sequence shown here is derived from an EMBL/GenBank/DDBJ whole genome shotgun (WGS) entry which is preliminary data.</text>
</comment>
<evidence type="ECO:0000256" key="3">
    <source>
        <dbReference type="SAM" id="Coils"/>
    </source>
</evidence>
<dbReference type="RefSeq" id="WP_191702295.1">
    <property type="nucleotide sequence ID" value="NZ_JACSPW010000001.1"/>
</dbReference>
<evidence type="ECO:0000256" key="2">
    <source>
        <dbReference type="PROSITE-ProRule" id="PRU00182"/>
    </source>
</evidence>
<evidence type="ECO:0000256" key="4">
    <source>
        <dbReference type="SAM" id="Phobius"/>
    </source>
</evidence>
<dbReference type="EMBL" id="JACSPW010000001">
    <property type="protein sequence ID" value="MBD8031655.1"/>
    <property type="molecule type" value="Genomic_DNA"/>
</dbReference>
<dbReference type="Proteomes" id="UP000600565">
    <property type="component" value="Unassembled WGS sequence"/>
</dbReference>
<comment type="similarity">
    <text evidence="1">Belongs to the UPF0749 family.</text>
</comment>
<dbReference type="PANTHER" id="PTHR37313:SF2">
    <property type="entry name" value="UPF0749 PROTEIN YLXX"/>
    <property type="match status" value="1"/>
</dbReference>
<keyword evidence="4" id="KW-1133">Transmembrane helix</keyword>
<keyword evidence="4" id="KW-0472">Membrane</keyword>
<name>A0ABR8XI95_9BACL</name>
<protein>
    <submittedName>
        <fullName evidence="5">DUF881 domain-containing protein</fullName>
    </submittedName>
</protein>